<reference evidence="2 3" key="1">
    <citation type="journal article" date="2020" name="Mol. Plant">
        <title>The Chromosome-Based Rubber Tree Genome Provides New Insights into Spurge Genome Evolution and Rubber Biosynthesis.</title>
        <authorList>
            <person name="Liu J."/>
            <person name="Shi C."/>
            <person name="Shi C.C."/>
            <person name="Li W."/>
            <person name="Zhang Q.J."/>
            <person name="Zhang Y."/>
            <person name="Li K."/>
            <person name="Lu H.F."/>
            <person name="Shi C."/>
            <person name="Zhu S.T."/>
            <person name="Xiao Z.Y."/>
            <person name="Nan H."/>
            <person name="Yue Y."/>
            <person name="Zhu X.G."/>
            <person name="Wu Y."/>
            <person name="Hong X.N."/>
            <person name="Fan G.Y."/>
            <person name="Tong Y."/>
            <person name="Zhang D."/>
            <person name="Mao C.L."/>
            <person name="Liu Y.L."/>
            <person name="Hao S.J."/>
            <person name="Liu W.Q."/>
            <person name="Lv M.Q."/>
            <person name="Zhang H.B."/>
            <person name="Liu Y."/>
            <person name="Hu-Tang G.R."/>
            <person name="Wang J.P."/>
            <person name="Wang J.H."/>
            <person name="Sun Y.H."/>
            <person name="Ni S.B."/>
            <person name="Chen W.B."/>
            <person name="Zhang X.C."/>
            <person name="Jiao Y.N."/>
            <person name="Eichler E.E."/>
            <person name="Li G.H."/>
            <person name="Liu X."/>
            <person name="Gao L.Z."/>
        </authorList>
    </citation>
    <scope>NUCLEOTIDE SEQUENCE [LARGE SCALE GENOMIC DNA]</scope>
    <source>
        <strain evidence="3">cv. GT1</strain>
        <tissue evidence="2">Leaf</tissue>
    </source>
</reference>
<dbReference type="Proteomes" id="UP000467840">
    <property type="component" value="Chromosome 15"/>
</dbReference>
<comment type="caution">
    <text evidence="2">The sequence shown here is derived from an EMBL/GenBank/DDBJ whole genome shotgun (WGS) entry which is preliminary data.</text>
</comment>
<dbReference type="Pfam" id="PF07727">
    <property type="entry name" value="RVT_2"/>
    <property type="match status" value="1"/>
</dbReference>
<evidence type="ECO:0000259" key="1">
    <source>
        <dbReference type="Pfam" id="PF07727"/>
    </source>
</evidence>
<gene>
    <name evidence="2" type="ORF">GH714_040368</name>
</gene>
<dbReference type="PANTHER" id="PTHR11439">
    <property type="entry name" value="GAG-POL-RELATED RETROTRANSPOSON"/>
    <property type="match status" value="1"/>
</dbReference>
<dbReference type="PANTHER" id="PTHR11439:SF502">
    <property type="entry name" value="SECRETED RXLR EFFECTOR PROTEIN 161-LIKE"/>
    <property type="match status" value="1"/>
</dbReference>
<dbReference type="AlphaFoldDB" id="A0A6A6MU25"/>
<keyword evidence="3" id="KW-1185">Reference proteome</keyword>
<dbReference type="CDD" id="cd09272">
    <property type="entry name" value="RNase_HI_RT_Ty1"/>
    <property type="match status" value="1"/>
</dbReference>
<accession>A0A6A6MU25</accession>
<organism evidence="2 3">
    <name type="scientific">Hevea brasiliensis</name>
    <name type="common">Para rubber tree</name>
    <name type="synonym">Siphonia brasiliensis</name>
    <dbReference type="NCBI Taxonomy" id="3981"/>
    <lineage>
        <taxon>Eukaryota</taxon>
        <taxon>Viridiplantae</taxon>
        <taxon>Streptophyta</taxon>
        <taxon>Embryophyta</taxon>
        <taxon>Tracheophyta</taxon>
        <taxon>Spermatophyta</taxon>
        <taxon>Magnoliopsida</taxon>
        <taxon>eudicotyledons</taxon>
        <taxon>Gunneridae</taxon>
        <taxon>Pentapetalae</taxon>
        <taxon>rosids</taxon>
        <taxon>fabids</taxon>
        <taxon>Malpighiales</taxon>
        <taxon>Euphorbiaceae</taxon>
        <taxon>Crotonoideae</taxon>
        <taxon>Micrandreae</taxon>
        <taxon>Hevea</taxon>
    </lineage>
</organism>
<proteinExistence type="predicted"/>
<evidence type="ECO:0000313" key="2">
    <source>
        <dbReference type="EMBL" id="KAF2315826.1"/>
    </source>
</evidence>
<dbReference type="SUPFAM" id="SSF56672">
    <property type="entry name" value="DNA/RNA polymerases"/>
    <property type="match status" value="1"/>
</dbReference>
<dbReference type="InterPro" id="IPR043502">
    <property type="entry name" value="DNA/RNA_pol_sf"/>
</dbReference>
<feature type="domain" description="Reverse transcriptase Ty1/copia-type" evidence="1">
    <location>
        <begin position="1"/>
        <end position="69"/>
    </location>
</feature>
<dbReference type="InterPro" id="IPR013103">
    <property type="entry name" value="RVT_2"/>
</dbReference>
<dbReference type="EMBL" id="JAAGAX010000005">
    <property type="protein sequence ID" value="KAF2315826.1"/>
    <property type="molecule type" value="Genomic_DNA"/>
</dbReference>
<protein>
    <recommendedName>
        <fullName evidence="1">Reverse transcriptase Ty1/copia-type domain-containing protein</fullName>
    </recommendedName>
</protein>
<evidence type="ECO:0000313" key="3">
    <source>
        <dbReference type="Proteomes" id="UP000467840"/>
    </source>
</evidence>
<sequence length="276" mass="31278">MLVTGSSTELIKDFKLQMQMEFEMSDLGLMTYFLGMEIEQFNSGIFVSQRKYAIDVLKRFNLDQCKAVANVKLSKENGDSIVDVTSYRSLIGSLLYLTATRPDLIFTASLLFRFTNSPSNSHSMAAKRVLKYLKGTSDYSVLYLKNENAKLEGYVDSAASNQAIWLRRLLADFGKDQSEATFLWCDNKSAIAIANNPVQHGRTKHSLVKFHAIREAERNHEVKLVHCKSEQQVADILTKGLSRGRFEYLRNKLVVSKKNSQGGVLELRVFLMKVPE</sequence>
<name>A0A6A6MU25_HEVBR</name>